<dbReference type="InterPro" id="IPR041899">
    <property type="entry name" value="MAGE_WH2"/>
</dbReference>
<proteinExistence type="predicted"/>
<accession>A0A8K0I8M1</accession>
<keyword evidence="4" id="KW-1185">Reference proteome</keyword>
<dbReference type="PROSITE" id="PS50838">
    <property type="entry name" value="MAGE"/>
    <property type="match status" value="1"/>
</dbReference>
<dbReference type="AlphaFoldDB" id="A0A8K0I8M1"/>
<keyword evidence="1" id="KW-0812">Transmembrane</keyword>
<reference evidence="3" key="2">
    <citation type="submission" date="2019-07" db="EMBL/GenBank/DDBJ databases">
        <authorList>
            <person name="Yang Y."/>
            <person name="Bocs S."/>
            <person name="Baudouin L."/>
        </authorList>
    </citation>
    <scope>NUCLEOTIDE SEQUENCE</scope>
    <source>
        <tissue evidence="3">Spear leaf of Hainan Tall coconut</tissue>
    </source>
</reference>
<gene>
    <name evidence="3" type="ORF">COCNU_05G005770</name>
</gene>
<dbReference type="InterPro" id="IPR037445">
    <property type="entry name" value="MAGE"/>
</dbReference>
<feature type="domain" description="MAGE" evidence="2">
    <location>
        <begin position="293"/>
        <end position="479"/>
    </location>
</feature>
<feature type="transmembrane region" description="Helical" evidence="1">
    <location>
        <begin position="43"/>
        <end position="61"/>
    </location>
</feature>
<dbReference type="Proteomes" id="UP000797356">
    <property type="component" value="Chromosome 5"/>
</dbReference>
<evidence type="ECO:0000313" key="3">
    <source>
        <dbReference type="EMBL" id="KAG1342348.1"/>
    </source>
</evidence>
<keyword evidence="1" id="KW-1133">Transmembrane helix</keyword>
<keyword evidence="1" id="KW-0472">Membrane</keyword>
<dbReference type="OrthoDB" id="205198at2759"/>
<sequence length="479" mass="52215">MESLAAIAATLLSSKHVSPSDAPPPSPSSLRLLPGGRLLNLLRRFLLLFLHAVLSFLLFLLSPAFSYLPSSSPAAAAFAPGGTTAADRALAHVLSTVSRVPVASRKYELVRSLADRLLDDNLRLGAATGLDELNRAALSSAFSRTLQRLEAATVAAVSAAFAADRSLDMIIGVVRSGMRRFAATAAAVPEEGDVVGFGVGGSAEKLAAEALWLGQKMAECGAAPDAVARWGAAAELGRLALSAEPRLQVEILVIAPYVDSFGRNIGFIREKDKLVAEVIRHVLFKTYQSSGCPIKREDLTQLITKNYRQRALPAFVINEAREKLSSIFGYEMKELQRSRPSSNRQGRATQQGTAEAKSYVLVSKVPSEIYSKYIEDKWTSHVTGFTFIVISIVHLAGGKISEENLWHQLRRLGLNENDENHPFFGNTKQTLEMLVQQRYLLKEKVNGPEGNAVLYELAERALDESIIEKLKDYIAQTNI</sequence>
<evidence type="ECO:0000259" key="2">
    <source>
        <dbReference type="PROSITE" id="PS50838"/>
    </source>
</evidence>
<reference evidence="3" key="1">
    <citation type="journal article" date="2017" name="Gigascience">
        <title>The genome draft of coconut (Cocos nucifera).</title>
        <authorList>
            <person name="Xiao Y."/>
            <person name="Xu P."/>
            <person name="Fan H."/>
            <person name="Baudouin L."/>
            <person name="Xia W."/>
            <person name="Bocs S."/>
            <person name="Xu J."/>
            <person name="Li Q."/>
            <person name="Guo A."/>
            <person name="Zhou L."/>
            <person name="Li J."/>
            <person name="Wu Y."/>
            <person name="Ma Z."/>
            <person name="Armero A."/>
            <person name="Issali A.E."/>
            <person name="Liu N."/>
            <person name="Peng M."/>
            <person name="Yang Y."/>
        </authorList>
    </citation>
    <scope>NUCLEOTIDE SEQUENCE</scope>
    <source>
        <tissue evidence="3">Spear leaf of Hainan Tall coconut</tissue>
    </source>
</reference>
<evidence type="ECO:0000313" key="4">
    <source>
        <dbReference type="Proteomes" id="UP000797356"/>
    </source>
</evidence>
<dbReference type="GO" id="GO:0005634">
    <property type="term" value="C:nucleus"/>
    <property type="evidence" value="ECO:0007669"/>
    <property type="project" value="TreeGrafter"/>
</dbReference>
<dbReference type="Pfam" id="PF01454">
    <property type="entry name" value="MAGE"/>
    <property type="match status" value="1"/>
</dbReference>
<dbReference type="PANTHER" id="PTHR11736:SF14">
    <property type="entry name" value="NSE3 HOMOLOG, SMC5-SMC6 COMPLEX COMPONENT"/>
    <property type="match status" value="1"/>
</dbReference>
<dbReference type="Gene3D" id="1.10.10.1210">
    <property type="entry name" value="MAGE homology domain, winged helix WH2 motif"/>
    <property type="match status" value="1"/>
</dbReference>
<evidence type="ECO:0000256" key="1">
    <source>
        <dbReference type="SAM" id="Phobius"/>
    </source>
</evidence>
<dbReference type="InterPro" id="IPR002190">
    <property type="entry name" value="MHD_dom"/>
</dbReference>
<dbReference type="SMART" id="SM01373">
    <property type="entry name" value="MAGE"/>
    <property type="match status" value="1"/>
</dbReference>
<name>A0A8K0I8M1_COCNU</name>
<organism evidence="3 4">
    <name type="scientific">Cocos nucifera</name>
    <name type="common">Coconut palm</name>
    <dbReference type="NCBI Taxonomy" id="13894"/>
    <lineage>
        <taxon>Eukaryota</taxon>
        <taxon>Viridiplantae</taxon>
        <taxon>Streptophyta</taxon>
        <taxon>Embryophyta</taxon>
        <taxon>Tracheophyta</taxon>
        <taxon>Spermatophyta</taxon>
        <taxon>Magnoliopsida</taxon>
        <taxon>Liliopsida</taxon>
        <taxon>Arecaceae</taxon>
        <taxon>Arecoideae</taxon>
        <taxon>Cocoseae</taxon>
        <taxon>Attaleinae</taxon>
        <taxon>Cocos</taxon>
    </lineage>
</organism>
<comment type="caution">
    <text evidence="3">The sequence shown here is derived from an EMBL/GenBank/DDBJ whole genome shotgun (WGS) entry which is preliminary data.</text>
</comment>
<dbReference type="EMBL" id="CM017876">
    <property type="protein sequence ID" value="KAG1342348.1"/>
    <property type="molecule type" value="Genomic_DNA"/>
</dbReference>
<protein>
    <submittedName>
        <fullName evidence="3">Putative non-structural maintenance of chromosomes element 3</fullName>
    </submittedName>
</protein>
<dbReference type="InterPro" id="IPR041898">
    <property type="entry name" value="MAGE_WH1"/>
</dbReference>
<dbReference type="Gene3D" id="1.10.10.1200">
    <property type="entry name" value="MAGE homology domain, winged helix WH1 motif"/>
    <property type="match status" value="1"/>
</dbReference>
<dbReference type="PANTHER" id="PTHR11736">
    <property type="entry name" value="MELANOMA-ASSOCIATED ANTIGEN MAGE ANTIGEN"/>
    <property type="match status" value="1"/>
</dbReference>